<evidence type="ECO:0000256" key="1">
    <source>
        <dbReference type="SAM" id="SignalP"/>
    </source>
</evidence>
<protein>
    <recommendedName>
        <fullName evidence="4">DUF3221 domain-containing protein</fullName>
    </recommendedName>
</protein>
<keyword evidence="3" id="KW-1185">Reference proteome</keyword>
<reference evidence="3" key="2">
    <citation type="submission" date="2014-05" db="EMBL/GenBank/DDBJ databases">
        <title>Draft genome sequence of Virgibacillus massiliensis Vm-5.</title>
        <authorList>
            <person name="Khelaifia S."/>
            <person name="Croce O."/>
            <person name="Lagier J.C."/>
            <person name="Raoult D."/>
        </authorList>
    </citation>
    <scope>NUCLEOTIDE SEQUENCE [LARGE SCALE GENOMIC DNA]</scope>
    <source>
        <strain evidence="3">Vm-5</strain>
    </source>
</reference>
<dbReference type="InterPro" id="IPR021598">
    <property type="entry name" value="DUF3221"/>
</dbReference>
<dbReference type="OrthoDB" id="2735868at2"/>
<dbReference type="AlphaFoldDB" id="A0A024QBY6"/>
<organism evidence="2 3">
    <name type="scientific">Virgibacillus massiliensis</name>
    <dbReference type="NCBI Taxonomy" id="1462526"/>
    <lineage>
        <taxon>Bacteria</taxon>
        <taxon>Bacillati</taxon>
        <taxon>Bacillota</taxon>
        <taxon>Bacilli</taxon>
        <taxon>Bacillales</taxon>
        <taxon>Bacillaceae</taxon>
        <taxon>Virgibacillus</taxon>
    </lineage>
</organism>
<feature type="signal peptide" evidence="1">
    <location>
        <begin position="1"/>
        <end position="25"/>
    </location>
</feature>
<comment type="caution">
    <text evidence="2">The sequence shown here is derived from an EMBL/GenBank/DDBJ whole genome shotgun (WGS) entry which is preliminary data.</text>
</comment>
<feature type="chain" id="PRO_5001532597" description="DUF3221 domain-containing protein" evidence="1">
    <location>
        <begin position="26"/>
        <end position="108"/>
    </location>
</feature>
<dbReference type="Pfam" id="PF11518">
    <property type="entry name" value="DUF3221"/>
    <property type="match status" value="1"/>
</dbReference>
<dbReference type="STRING" id="1462526.BN990_02297"/>
<evidence type="ECO:0000313" key="2">
    <source>
        <dbReference type="EMBL" id="CDQ39979.1"/>
    </source>
</evidence>
<dbReference type="RefSeq" id="WP_038244106.1">
    <property type="nucleotide sequence ID" value="NZ_BNER01000004.1"/>
</dbReference>
<dbReference type="eggNOG" id="ENOG5032ZE1">
    <property type="taxonomic scope" value="Bacteria"/>
</dbReference>
<sequence length="108" mass="11764" precursor="true">MFRLRIGLAIIFLLPILGCSSSINGSDEKTNDIYTGSVYFTGTINEITGNTALVYGKLGSTEGNVYVDLSVNKVDKFQVGDKINVEYDGIILESHPAKINTLSVELME</sequence>
<proteinExistence type="predicted"/>
<reference evidence="2 3" key="1">
    <citation type="submission" date="2014-03" db="EMBL/GenBank/DDBJ databases">
        <authorList>
            <person name="Urmite Genomes U."/>
        </authorList>
    </citation>
    <scope>NUCLEOTIDE SEQUENCE [LARGE SCALE GENOMIC DNA]</scope>
    <source>
        <strain evidence="2 3">Vm-5</strain>
    </source>
</reference>
<evidence type="ECO:0000313" key="3">
    <source>
        <dbReference type="Proteomes" id="UP000028875"/>
    </source>
</evidence>
<accession>A0A024QBY6</accession>
<name>A0A024QBY6_9BACI</name>
<dbReference type="Proteomes" id="UP000028875">
    <property type="component" value="Unassembled WGS sequence"/>
</dbReference>
<dbReference type="Gene3D" id="2.40.50.140">
    <property type="entry name" value="Nucleic acid-binding proteins"/>
    <property type="match status" value="1"/>
</dbReference>
<dbReference type="EMBL" id="CCDP010000001">
    <property type="protein sequence ID" value="CDQ39979.1"/>
    <property type="molecule type" value="Genomic_DNA"/>
</dbReference>
<gene>
    <name evidence="2" type="ORF">BN990_02297</name>
</gene>
<dbReference type="InterPro" id="IPR012340">
    <property type="entry name" value="NA-bd_OB-fold"/>
</dbReference>
<evidence type="ECO:0008006" key="4">
    <source>
        <dbReference type="Google" id="ProtNLM"/>
    </source>
</evidence>
<keyword evidence="1" id="KW-0732">Signal</keyword>